<dbReference type="AlphaFoldDB" id="A0A396GEU5"/>
<keyword evidence="1" id="KW-0812">Transmembrane</keyword>
<protein>
    <recommendedName>
        <fullName evidence="3">Transmembrane protein</fullName>
    </recommendedName>
</protein>
<evidence type="ECO:0000256" key="1">
    <source>
        <dbReference type="SAM" id="Phobius"/>
    </source>
</evidence>
<sequence>MAAIAFLNHGLSYVGYVFVAGSHDGSVWYLSVLRWIVWAGFSSLCIVLFQTYWLGWGTGGFVPLLLIFVVLSIYE</sequence>
<keyword evidence="1" id="KW-1133">Transmembrane helix</keyword>
<dbReference type="Gramene" id="rna45029">
    <property type="protein sequence ID" value="RHN39038.1"/>
    <property type="gene ID" value="gene45029"/>
</dbReference>
<keyword evidence="1" id="KW-0472">Membrane</keyword>
<reference evidence="2" key="1">
    <citation type="journal article" date="2018" name="Nat. Plants">
        <title>Whole-genome landscape of Medicago truncatula symbiotic genes.</title>
        <authorList>
            <person name="Pecrix Y."/>
            <person name="Gamas P."/>
            <person name="Carrere S."/>
        </authorList>
    </citation>
    <scope>NUCLEOTIDE SEQUENCE</scope>
    <source>
        <tissue evidence="2">Leaves</tissue>
    </source>
</reference>
<comment type="caution">
    <text evidence="2">The sequence shown here is derived from an EMBL/GenBank/DDBJ whole genome shotgun (WGS) entry which is preliminary data.</text>
</comment>
<evidence type="ECO:0000313" key="2">
    <source>
        <dbReference type="EMBL" id="RHN39038.1"/>
    </source>
</evidence>
<feature type="transmembrane region" description="Helical" evidence="1">
    <location>
        <begin position="27"/>
        <end position="49"/>
    </location>
</feature>
<name>A0A396GEU5_MEDTR</name>
<feature type="transmembrane region" description="Helical" evidence="1">
    <location>
        <begin position="56"/>
        <end position="74"/>
    </location>
</feature>
<proteinExistence type="predicted"/>
<gene>
    <name evidence="2" type="ORF">MtrunA17_Chr8g0339581</name>
</gene>
<accession>A0A396GEU5</accession>
<evidence type="ECO:0008006" key="3">
    <source>
        <dbReference type="Google" id="ProtNLM"/>
    </source>
</evidence>
<organism evidence="2">
    <name type="scientific">Medicago truncatula</name>
    <name type="common">Barrel medic</name>
    <name type="synonym">Medicago tribuloides</name>
    <dbReference type="NCBI Taxonomy" id="3880"/>
    <lineage>
        <taxon>Eukaryota</taxon>
        <taxon>Viridiplantae</taxon>
        <taxon>Streptophyta</taxon>
        <taxon>Embryophyta</taxon>
        <taxon>Tracheophyta</taxon>
        <taxon>Spermatophyta</taxon>
        <taxon>Magnoliopsida</taxon>
        <taxon>eudicotyledons</taxon>
        <taxon>Gunneridae</taxon>
        <taxon>Pentapetalae</taxon>
        <taxon>rosids</taxon>
        <taxon>fabids</taxon>
        <taxon>Fabales</taxon>
        <taxon>Fabaceae</taxon>
        <taxon>Papilionoideae</taxon>
        <taxon>50 kb inversion clade</taxon>
        <taxon>NPAAA clade</taxon>
        <taxon>Hologalegina</taxon>
        <taxon>IRL clade</taxon>
        <taxon>Trifolieae</taxon>
        <taxon>Medicago</taxon>
    </lineage>
</organism>
<dbReference type="EMBL" id="PSQE01000008">
    <property type="protein sequence ID" value="RHN39038.1"/>
    <property type="molecule type" value="Genomic_DNA"/>
</dbReference>
<dbReference type="Proteomes" id="UP000265566">
    <property type="component" value="Chromosome 8"/>
</dbReference>